<dbReference type="InterPro" id="IPR054828">
    <property type="entry name" value="Vit_B12_bind_prot"/>
</dbReference>
<reference evidence="3 5" key="1">
    <citation type="submission" date="2016-11" db="EMBL/GenBank/DDBJ databases">
        <authorList>
            <person name="Jaros S."/>
            <person name="Januszkiewicz K."/>
            <person name="Wedrychowicz H."/>
        </authorList>
    </citation>
    <scope>NUCLEOTIDE SEQUENCE [LARGE SCALE GENOMIC DNA]</scope>
    <source>
        <strain evidence="3 5">DSM 784</strain>
    </source>
</reference>
<dbReference type="Proteomes" id="UP000183788">
    <property type="component" value="Unassembled WGS sequence"/>
</dbReference>
<feature type="domain" description="Fe/B12 periplasmic-binding" evidence="2">
    <location>
        <begin position="25"/>
        <end position="269"/>
    </location>
</feature>
<dbReference type="InterPro" id="IPR050902">
    <property type="entry name" value="ABC_Transporter_SBP"/>
</dbReference>
<dbReference type="OrthoDB" id="9816357at2"/>
<gene>
    <name evidence="3" type="ORF">SAMN05661012_05098</name>
    <name evidence="4" type="ORF">SR876_05005</name>
</gene>
<dbReference type="Proteomes" id="UP001326715">
    <property type="component" value="Chromosome"/>
</dbReference>
<dbReference type="InterPro" id="IPR002491">
    <property type="entry name" value="ABC_transptr_periplasmic_BD"/>
</dbReference>
<dbReference type="AlphaFoldDB" id="A0A1K1SBF8"/>
<keyword evidence="4" id="KW-0675">Receptor</keyword>
<dbReference type="NCBIfam" id="NF038402">
    <property type="entry name" value="TroA_like"/>
    <property type="match status" value="1"/>
</dbReference>
<evidence type="ECO:0000256" key="1">
    <source>
        <dbReference type="ARBA" id="ARBA00022729"/>
    </source>
</evidence>
<dbReference type="PANTHER" id="PTHR30535">
    <property type="entry name" value="VITAMIN B12-BINDING PROTEIN"/>
    <property type="match status" value="1"/>
</dbReference>
<dbReference type="EMBL" id="FPIZ01000020">
    <property type="protein sequence ID" value="SFW81562.1"/>
    <property type="molecule type" value="Genomic_DNA"/>
</dbReference>
<dbReference type="PROSITE" id="PS50983">
    <property type="entry name" value="FE_B12_PBP"/>
    <property type="match status" value="1"/>
</dbReference>
<sequence length="269" mass="30716">MNNSPDSSYTDQTGREVKLSLPPRRIVSLVPSITELLFDLGLENEIVGVTKFCIHPVNNKTRIGGTKRLHLSAISALQPDLIIANKEENEREQVEALMQEYPVWVSDVHDLSSALEMIRQVAEITDRGQKGRELCTAINAAFAQLAQQIAVLTRGNEKLKVAYYIWKDPWMLAGGDTFISSMLEQCGLENVFKDRTRYPEISPETLMHTDCQLVLLSSEPFPFKESHVSFFKNLEVRLVDGEMFSWYGSRILRAVAYFRDIFYLNQTFF</sequence>
<dbReference type="PANTHER" id="PTHR30535:SF35">
    <property type="entry name" value="PERIPLASMIC BINDING PROTEIN"/>
    <property type="match status" value="1"/>
</dbReference>
<reference evidence="4 6" key="2">
    <citation type="submission" date="2023-11" db="EMBL/GenBank/DDBJ databases">
        <title>MicrobeMod: A computational toolkit for identifying prokaryotic methylation and restriction-modification with nanopore sequencing.</title>
        <authorList>
            <person name="Crits-Christoph A."/>
            <person name="Kang S.C."/>
            <person name="Lee H."/>
            <person name="Ostrov N."/>
        </authorList>
    </citation>
    <scope>NUCLEOTIDE SEQUENCE [LARGE SCALE GENOMIC DNA]</scope>
    <source>
        <strain evidence="4 6">ATCC 23090</strain>
    </source>
</reference>
<organism evidence="3 5">
    <name type="scientific">Chitinophaga sancti</name>
    <dbReference type="NCBI Taxonomy" id="1004"/>
    <lineage>
        <taxon>Bacteria</taxon>
        <taxon>Pseudomonadati</taxon>
        <taxon>Bacteroidota</taxon>
        <taxon>Chitinophagia</taxon>
        <taxon>Chitinophagales</taxon>
        <taxon>Chitinophagaceae</taxon>
        <taxon>Chitinophaga</taxon>
    </lineage>
</organism>
<dbReference type="EMBL" id="CP140154">
    <property type="protein sequence ID" value="WQG90846.1"/>
    <property type="molecule type" value="Genomic_DNA"/>
</dbReference>
<evidence type="ECO:0000313" key="6">
    <source>
        <dbReference type="Proteomes" id="UP001326715"/>
    </source>
</evidence>
<keyword evidence="1" id="KW-0732">Signal</keyword>
<protein>
    <submittedName>
        <fullName evidence="3">ABC-type Fe3+-hydroxamate transport system, substrate-binding protein</fullName>
    </submittedName>
    <submittedName>
        <fullName evidence="4">Helical backbone metal receptor</fullName>
    </submittedName>
</protein>
<evidence type="ECO:0000313" key="3">
    <source>
        <dbReference type="EMBL" id="SFW81562.1"/>
    </source>
</evidence>
<evidence type="ECO:0000313" key="4">
    <source>
        <dbReference type="EMBL" id="WQG90846.1"/>
    </source>
</evidence>
<name>A0A1K1SBF8_9BACT</name>
<dbReference type="SUPFAM" id="SSF53807">
    <property type="entry name" value="Helical backbone' metal receptor"/>
    <property type="match status" value="1"/>
</dbReference>
<evidence type="ECO:0000259" key="2">
    <source>
        <dbReference type="PROSITE" id="PS50983"/>
    </source>
</evidence>
<dbReference type="Pfam" id="PF01497">
    <property type="entry name" value="Peripla_BP_2"/>
    <property type="match status" value="1"/>
</dbReference>
<dbReference type="RefSeq" id="WP_072364127.1">
    <property type="nucleotide sequence ID" value="NZ_CBHWAX010000159.1"/>
</dbReference>
<keyword evidence="6" id="KW-1185">Reference proteome</keyword>
<evidence type="ECO:0000313" key="5">
    <source>
        <dbReference type="Proteomes" id="UP000183788"/>
    </source>
</evidence>
<dbReference type="Gene3D" id="3.40.50.1980">
    <property type="entry name" value="Nitrogenase molybdenum iron protein domain"/>
    <property type="match status" value="2"/>
</dbReference>
<dbReference type="STRING" id="1004.SAMN05661012_05098"/>
<proteinExistence type="predicted"/>
<accession>A0A1K1SBF8</accession>